<dbReference type="InterPro" id="IPR053864">
    <property type="entry name" value="DUF6933"/>
</dbReference>
<protein>
    <recommendedName>
        <fullName evidence="3">TsaA-like domain-containing protein</fullName>
    </recommendedName>
</protein>
<gene>
    <name evidence="4" type="ORF">JOC77_002210</name>
</gene>
<dbReference type="Gene3D" id="2.40.30.70">
    <property type="entry name" value="YaeB-like"/>
    <property type="match status" value="1"/>
</dbReference>
<keyword evidence="1" id="KW-0949">S-adenosyl-L-methionine</keyword>
<evidence type="ECO:0000313" key="4">
    <source>
        <dbReference type="EMBL" id="MBM7692779.1"/>
    </source>
</evidence>
<dbReference type="EMBL" id="JAFBFI010000008">
    <property type="protein sequence ID" value="MBM7692779.1"/>
    <property type="molecule type" value="Genomic_DNA"/>
</dbReference>
<comment type="similarity">
    <text evidence="2">Belongs to the tRNA methyltransferase O family.</text>
</comment>
<evidence type="ECO:0000259" key="3">
    <source>
        <dbReference type="PROSITE" id="PS51668"/>
    </source>
</evidence>
<proteinExistence type="inferred from homology"/>
<accession>A0ABS2QJ67</accession>
<keyword evidence="5" id="KW-1185">Reference proteome</keyword>
<evidence type="ECO:0000256" key="1">
    <source>
        <dbReference type="ARBA" id="ARBA00022691"/>
    </source>
</evidence>
<comment type="caution">
    <text evidence="4">The sequence shown here is derived from an EMBL/GenBank/DDBJ whole genome shotgun (WGS) entry which is preliminary data.</text>
</comment>
<dbReference type="Proteomes" id="UP000823486">
    <property type="component" value="Unassembled WGS sequence"/>
</dbReference>
<reference evidence="4 5" key="1">
    <citation type="submission" date="2021-01" db="EMBL/GenBank/DDBJ databases">
        <title>Genomic Encyclopedia of Type Strains, Phase IV (KMG-IV): sequencing the most valuable type-strain genomes for metagenomic binning, comparative biology and taxonomic classification.</title>
        <authorList>
            <person name="Goeker M."/>
        </authorList>
    </citation>
    <scope>NUCLEOTIDE SEQUENCE [LARGE SCALE GENOMIC DNA]</scope>
    <source>
        <strain evidence="4 5">DSM 105482</strain>
    </source>
</reference>
<feature type="domain" description="TsaA-like" evidence="3">
    <location>
        <begin position="1"/>
        <end position="77"/>
    </location>
</feature>
<dbReference type="InterPro" id="IPR023370">
    <property type="entry name" value="TrmO-like_N"/>
</dbReference>
<dbReference type="PROSITE" id="PS51668">
    <property type="entry name" value="TSAA_2"/>
    <property type="match status" value="1"/>
</dbReference>
<sequence length="93" mass="10728">MFVIGTTQKLMKEIGGEVSVYNGGIDKGFFRWHMNMFKLGRYKCILFKIHVKGLDAIHGTPVIDIKPVLKEFLPAGEIRQPAWVSELMKNYWN</sequence>
<organism evidence="4 5">
    <name type="scientific">Peribacillus deserti</name>
    <dbReference type="NCBI Taxonomy" id="673318"/>
    <lineage>
        <taxon>Bacteria</taxon>
        <taxon>Bacillati</taxon>
        <taxon>Bacillota</taxon>
        <taxon>Bacilli</taxon>
        <taxon>Bacillales</taxon>
        <taxon>Bacillaceae</taxon>
        <taxon>Peribacillus</taxon>
    </lineage>
</organism>
<evidence type="ECO:0000313" key="5">
    <source>
        <dbReference type="Proteomes" id="UP000823486"/>
    </source>
</evidence>
<dbReference type="SUPFAM" id="SSF118196">
    <property type="entry name" value="YaeB-like"/>
    <property type="match status" value="1"/>
</dbReference>
<dbReference type="Pfam" id="PF22016">
    <property type="entry name" value="DUF6933"/>
    <property type="match status" value="1"/>
</dbReference>
<evidence type="ECO:0000256" key="2">
    <source>
        <dbReference type="ARBA" id="ARBA00033753"/>
    </source>
</evidence>
<dbReference type="InterPro" id="IPR036413">
    <property type="entry name" value="YaeB-like_sf"/>
</dbReference>
<name>A0ABS2QJ67_9BACI</name>
<dbReference type="InterPro" id="IPR036414">
    <property type="entry name" value="YaeB_N_sf"/>
</dbReference>